<proteinExistence type="predicted"/>
<evidence type="ECO:0000256" key="1">
    <source>
        <dbReference type="SAM" id="MobiDB-lite"/>
    </source>
</evidence>
<evidence type="ECO:0000313" key="2">
    <source>
        <dbReference type="EMBL" id="GCA61962.1"/>
    </source>
</evidence>
<dbReference type="EMBL" id="BDIP01000021">
    <property type="protein sequence ID" value="GCA61962.1"/>
    <property type="molecule type" value="Genomic_DNA"/>
</dbReference>
<dbReference type="PANTHER" id="PTHR14136:SF17">
    <property type="entry name" value="BTB_POZ DOMAIN-CONTAINING PROTEIN KCTD9"/>
    <property type="match status" value="1"/>
</dbReference>
<keyword evidence="3" id="KW-1185">Reference proteome</keyword>
<name>A0A391NZJ9_9EUKA</name>
<dbReference type="SUPFAM" id="SSF141571">
    <property type="entry name" value="Pentapeptide repeat-like"/>
    <property type="match status" value="2"/>
</dbReference>
<dbReference type="OrthoDB" id="9989223at2759"/>
<dbReference type="PANTHER" id="PTHR14136">
    <property type="entry name" value="BTB_POZ DOMAIN-CONTAINING PROTEIN KCTD9"/>
    <property type="match status" value="1"/>
</dbReference>
<dbReference type="Gene3D" id="2.160.20.80">
    <property type="entry name" value="E3 ubiquitin-protein ligase SopA"/>
    <property type="match status" value="2"/>
</dbReference>
<feature type="compositionally biased region" description="Basic and acidic residues" evidence="1">
    <location>
        <begin position="585"/>
        <end position="601"/>
    </location>
</feature>
<dbReference type="InterPro" id="IPR051082">
    <property type="entry name" value="Pentapeptide-BTB/POZ_domain"/>
</dbReference>
<dbReference type="Proteomes" id="UP000265618">
    <property type="component" value="Unassembled WGS sequence"/>
</dbReference>
<sequence length="1019" mass="106788">MHPVPLSTPVGMLKALSHPSSFGPLVLSASFSSSPSSDVTPVSADTVLADTKYPSVTPTLIAEIPGLDIDPDTAVLCGNPFDDSGTSSEATCAVTVLTKCLSAIVTLYDRQVAQILGLRGVPPGVGGGRVGVSTQGGTHHLLSVQPSTATGTEGGIAPLAKLYVIDMEGGDAAWVECGVDVADSARDVLQSCLDGSVTKGVDTLRVICGRHTGDGSLVVAVGVGGRVTHMLRLDTTPPTPVLSLCCQLDTPVTCLPATRLSSCGDTAILSHDPKDVSSDAGTSATCISLSTGGVYPSMVSGESQVSCPVGTLYSQDRGHYRVLDIAVRDWMCVPLQEVIHYSVHGQTLVYTDKDSALHAMDLTTLVDYPLLPAVKTASQAGSIPWLSKGDDKWSFEPTLTGRVGRKVIAVALSGDCRHVVGVAECDLPTLSWSTMLQPKQDVETRPFVSDRAIAFGTPVAHTMYAAVDGLLLSVPLINTAGTPLETTFHPITLSRQPQFDRDSTYMVLPTATGLRRQRVAAPLPQVGGLPVVSTGCGGSVLGQCVGAACVSGVVCGEDVCFSVKRGVWSPMKTTDVGFPRKRGGAHLDGHGAKRKRPDSCTRTDNGTLTSKDAVMSAISRGSSQVVRGVILSDSLAGRRLEQWAFEQCSFTSLTGASLSHCTFSGCNLSVCDLNEARLLSCTFTECAFSGVASCFSIVNSDFVDCDTSGMVLEGCTISGKNSGLPCVDMTNRHITEKELEGEDVSRWDMAGARLADCNLATVGGITVEQIGSLSALTGCSLRNMDLMGLDISKSDVTGSDLSGANLTRCDVTDAVIVNCDLSDCSLVGVRGLTEVQLKSARSVRGATISGVDMRGWSLTGVDLCGTDLRSCNMAGTIVGEGCIEGAQLPCDEGAPTVQTASVRFEVGPGVTETQVDLNGMGDPDDLDSGYSVTLIVPAGDLTWKLAGDCYLYAEKNDDPLMYHETDDSVSCSRVGNKVEFEGDVTATLHVHECHPEKEARIELEVYRGEDGGHFLTLVK</sequence>
<evidence type="ECO:0000313" key="3">
    <source>
        <dbReference type="Proteomes" id="UP000265618"/>
    </source>
</evidence>
<accession>A0A391NZJ9</accession>
<protein>
    <submittedName>
        <fullName evidence="2">Uncharacterized protein</fullName>
    </submittedName>
</protein>
<dbReference type="AlphaFoldDB" id="A0A391NZJ9"/>
<comment type="caution">
    <text evidence="2">The sequence shown here is derived from an EMBL/GenBank/DDBJ whole genome shotgun (WGS) entry which is preliminary data.</text>
</comment>
<gene>
    <name evidence="2" type="ORF">KIPB_000208</name>
</gene>
<organism evidence="2 3">
    <name type="scientific">Kipferlia bialata</name>
    <dbReference type="NCBI Taxonomy" id="797122"/>
    <lineage>
        <taxon>Eukaryota</taxon>
        <taxon>Metamonada</taxon>
        <taxon>Carpediemonas-like organisms</taxon>
        <taxon>Kipferlia</taxon>
    </lineage>
</organism>
<dbReference type="InterPro" id="IPR001646">
    <property type="entry name" value="5peptide_repeat"/>
</dbReference>
<feature type="region of interest" description="Disordered" evidence="1">
    <location>
        <begin position="579"/>
        <end position="603"/>
    </location>
</feature>
<reference evidence="2 3" key="1">
    <citation type="journal article" date="2018" name="PLoS ONE">
        <title>The draft genome of Kipferlia bialata reveals reductive genome evolution in fornicate parasites.</title>
        <authorList>
            <person name="Tanifuji G."/>
            <person name="Takabayashi S."/>
            <person name="Kume K."/>
            <person name="Takagi M."/>
            <person name="Nakayama T."/>
            <person name="Kamikawa R."/>
            <person name="Inagaki Y."/>
            <person name="Hashimoto T."/>
        </authorList>
    </citation>
    <scope>NUCLEOTIDE SEQUENCE [LARGE SCALE GENOMIC DNA]</scope>
    <source>
        <strain evidence="2">NY0173</strain>
    </source>
</reference>
<dbReference type="Pfam" id="PF00805">
    <property type="entry name" value="Pentapeptide"/>
    <property type="match status" value="3"/>
</dbReference>